<dbReference type="SUPFAM" id="SSF54593">
    <property type="entry name" value="Glyoxalase/Bleomycin resistance protein/Dihydroxybiphenyl dioxygenase"/>
    <property type="match status" value="1"/>
</dbReference>
<dbReference type="Gene3D" id="3.10.180.10">
    <property type="entry name" value="2,3-Dihydroxybiphenyl 1,2-Dioxygenase, domain 1"/>
    <property type="match status" value="1"/>
</dbReference>
<reference evidence="1" key="1">
    <citation type="submission" date="2021-02" db="EMBL/GenBank/DDBJ databases">
        <authorList>
            <person name="Nowell W R."/>
        </authorList>
    </citation>
    <scope>NUCLEOTIDE SEQUENCE</scope>
</reference>
<dbReference type="InterPro" id="IPR029068">
    <property type="entry name" value="Glyas_Bleomycin-R_OHBP_Dase"/>
</dbReference>
<name>A0A8S2YP00_9BILA</name>
<feature type="non-terminal residue" evidence="1">
    <location>
        <position position="1"/>
    </location>
</feature>
<dbReference type="AlphaFoldDB" id="A0A8S2YP00"/>
<dbReference type="InterPro" id="IPR043193">
    <property type="entry name" value="GLOD4"/>
</dbReference>
<organism evidence="1 2">
    <name type="scientific">Didymodactylos carnosus</name>
    <dbReference type="NCBI Taxonomy" id="1234261"/>
    <lineage>
        <taxon>Eukaryota</taxon>
        <taxon>Metazoa</taxon>
        <taxon>Spiralia</taxon>
        <taxon>Gnathifera</taxon>
        <taxon>Rotifera</taxon>
        <taxon>Eurotatoria</taxon>
        <taxon>Bdelloidea</taxon>
        <taxon>Philodinida</taxon>
        <taxon>Philodinidae</taxon>
        <taxon>Didymodactylos</taxon>
    </lineage>
</organism>
<dbReference type="Proteomes" id="UP000682733">
    <property type="component" value="Unassembled WGS sequence"/>
</dbReference>
<gene>
    <name evidence="1" type="ORF">TMI583_LOCUS50076</name>
</gene>
<dbReference type="PANTHER" id="PTHR46466:SF1">
    <property type="entry name" value="GLYOXALASE DOMAIN-CONTAINING PROTEIN 4"/>
    <property type="match status" value="1"/>
</dbReference>
<sequence length="99" mass="11195">KQAVANAKSLIDPSLLQKYDDNEEGYIVSSPNGHKFILLNEDVERGNDPVICVSLNVSNLERSINYYTNFLKMKTANKTDDRVLLYYGFDQLAHSPANE</sequence>
<evidence type="ECO:0000313" key="2">
    <source>
        <dbReference type="Proteomes" id="UP000682733"/>
    </source>
</evidence>
<dbReference type="PANTHER" id="PTHR46466">
    <property type="entry name" value="GLYOXALASE DOMAIN-CONTAINING PROTEIN 4"/>
    <property type="match status" value="1"/>
</dbReference>
<protein>
    <submittedName>
        <fullName evidence="1">Uncharacterized protein</fullName>
    </submittedName>
</protein>
<accession>A0A8S2YP00</accession>
<proteinExistence type="predicted"/>
<evidence type="ECO:0000313" key="1">
    <source>
        <dbReference type="EMBL" id="CAF4567410.1"/>
    </source>
</evidence>
<dbReference type="EMBL" id="CAJOBA010116015">
    <property type="protein sequence ID" value="CAF4567410.1"/>
    <property type="molecule type" value="Genomic_DNA"/>
</dbReference>
<comment type="caution">
    <text evidence="1">The sequence shown here is derived from an EMBL/GenBank/DDBJ whole genome shotgun (WGS) entry which is preliminary data.</text>
</comment>
<feature type="non-terminal residue" evidence="1">
    <location>
        <position position="99"/>
    </location>
</feature>